<name>A0A8S3QJK9_MYTED</name>
<dbReference type="InterPro" id="IPR051165">
    <property type="entry name" value="Multifunctional_ANK_Repeat"/>
</dbReference>
<evidence type="ECO:0000313" key="5">
    <source>
        <dbReference type="Proteomes" id="UP000683360"/>
    </source>
</evidence>
<dbReference type="Pfam" id="PF12796">
    <property type="entry name" value="Ank_2"/>
    <property type="match status" value="1"/>
</dbReference>
<dbReference type="SMART" id="SM00248">
    <property type="entry name" value="ANK"/>
    <property type="match status" value="4"/>
</dbReference>
<keyword evidence="5" id="KW-1185">Reference proteome</keyword>
<protein>
    <submittedName>
        <fullName evidence="4">Uncharacterized protein</fullName>
    </submittedName>
</protein>
<evidence type="ECO:0000256" key="2">
    <source>
        <dbReference type="ARBA" id="ARBA00023043"/>
    </source>
</evidence>
<evidence type="ECO:0000256" key="3">
    <source>
        <dbReference type="PROSITE-ProRule" id="PRU00023"/>
    </source>
</evidence>
<keyword evidence="2 3" id="KW-0040">ANK repeat</keyword>
<feature type="repeat" description="ANK" evidence="3">
    <location>
        <begin position="228"/>
        <end position="260"/>
    </location>
</feature>
<accession>A0A8S3QJK9</accession>
<organism evidence="4 5">
    <name type="scientific">Mytilus edulis</name>
    <name type="common">Blue mussel</name>
    <dbReference type="NCBI Taxonomy" id="6550"/>
    <lineage>
        <taxon>Eukaryota</taxon>
        <taxon>Metazoa</taxon>
        <taxon>Spiralia</taxon>
        <taxon>Lophotrochozoa</taxon>
        <taxon>Mollusca</taxon>
        <taxon>Bivalvia</taxon>
        <taxon>Autobranchia</taxon>
        <taxon>Pteriomorphia</taxon>
        <taxon>Mytilida</taxon>
        <taxon>Mytiloidea</taxon>
        <taxon>Mytilidae</taxon>
        <taxon>Mytilinae</taxon>
        <taxon>Mytilus</taxon>
    </lineage>
</organism>
<dbReference type="Pfam" id="PF00023">
    <property type="entry name" value="Ank"/>
    <property type="match status" value="1"/>
</dbReference>
<comment type="caution">
    <text evidence="4">The sequence shown here is derived from an EMBL/GenBank/DDBJ whole genome shotgun (WGS) entry which is preliminary data.</text>
</comment>
<dbReference type="AlphaFoldDB" id="A0A8S3QJK9"/>
<feature type="repeat" description="ANK" evidence="3">
    <location>
        <begin position="130"/>
        <end position="162"/>
    </location>
</feature>
<dbReference type="PANTHER" id="PTHR24123:SF33">
    <property type="entry name" value="PROTEIN HOS4"/>
    <property type="match status" value="1"/>
</dbReference>
<dbReference type="InterPro" id="IPR036770">
    <property type="entry name" value="Ankyrin_rpt-contain_sf"/>
</dbReference>
<dbReference type="PROSITE" id="PS50297">
    <property type="entry name" value="ANK_REP_REGION"/>
    <property type="match status" value="2"/>
</dbReference>
<keyword evidence="1" id="KW-0677">Repeat</keyword>
<gene>
    <name evidence="4" type="ORF">MEDL_11791</name>
</gene>
<dbReference type="PROSITE" id="PS50088">
    <property type="entry name" value="ANK_REPEAT"/>
    <property type="match status" value="2"/>
</dbReference>
<dbReference type="OrthoDB" id="426293at2759"/>
<dbReference type="Proteomes" id="UP000683360">
    <property type="component" value="Unassembled WGS sequence"/>
</dbReference>
<dbReference type="SUPFAM" id="SSF48403">
    <property type="entry name" value="Ankyrin repeat"/>
    <property type="match status" value="1"/>
</dbReference>
<proteinExistence type="predicted"/>
<evidence type="ECO:0000256" key="1">
    <source>
        <dbReference type="ARBA" id="ARBA00022737"/>
    </source>
</evidence>
<reference evidence="4" key="1">
    <citation type="submission" date="2021-03" db="EMBL/GenBank/DDBJ databases">
        <authorList>
            <person name="Bekaert M."/>
        </authorList>
    </citation>
    <scope>NUCLEOTIDE SEQUENCE</scope>
</reference>
<dbReference type="Gene3D" id="1.25.40.20">
    <property type="entry name" value="Ankyrin repeat-containing domain"/>
    <property type="match status" value="3"/>
</dbReference>
<evidence type="ECO:0000313" key="4">
    <source>
        <dbReference type="EMBL" id="CAG2196951.1"/>
    </source>
</evidence>
<dbReference type="InterPro" id="IPR002110">
    <property type="entry name" value="Ankyrin_rpt"/>
</dbReference>
<sequence>MSSWIPKPSKSATLEDVIDKIKSDVVHLASNKYSSFYNTSPDEKKAIQSLRNRDDIVIKPADKGNKHQNSQLDCKEQNGLYEKAQDSSSGEHSLLTRIICHMSNMSETMKDEFVHLLLNSGVDPNLEKMGQDSPLICAVKLNKPELVKTLLRFGADVNHVGLYNNTALQICCSTHRGLMMFAKIGDFKTMEFIIRYGADKHTVDSYGNTILHVCLSNKHNARDVPDVDGNTLLHHAAKGGFNKTVSLLMKRGWNALDRNKDRKYCSAFNSKISYTCQQKDVRDNVSVGNQPLVTGILLNHGEDPNQHTAEFIPLISAVHQKRHGFTVLLLSRLVLTSI</sequence>
<dbReference type="PANTHER" id="PTHR24123">
    <property type="entry name" value="ANKYRIN REPEAT-CONTAINING"/>
    <property type="match status" value="1"/>
</dbReference>
<dbReference type="EMBL" id="CAJPWZ010000594">
    <property type="protein sequence ID" value="CAG2196951.1"/>
    <property type="molecule type" value="Genomic_DNA"/>
</dbReference>